<organism evidence="1 2">
    <name type="scientific">Rotaria sordida</name>
    <dbReference type="NCBI Taxonomy" id="392033"/>
    <lineage>
        <taxon>Eukaryota</taxon>
        <taxon>Metazoa</taxon>
        <taxon>Spiralia</taxon>
        <taxon>Gnathifera</taxon>
        <taxon>Rotifera</taxon>
        <taxon>Eurotatoria</taxon>
        <taxon>Bdelloidea</taxon>
        <taxon>Philodinida</taxon>
        <taxon>Philodinidae</taxon>
        <taxon>Rotaria</taxon>
    </lineage>
</organism>
<evidence type="ECO:0000313" key="2">
    <source>
        <dbReference type="Proteomes" id="UP000663882"/>
    </source>
</evidence>
<dbReference type="OrthoDB" id="10045328at2759"/>
<reference evidence="1" key="1">
    <citation type="submission" date="2021-02" db="EMBL/GenBank/DDBJ databases">
        <authorList>
            <person name="Nowell W R."/>
        </authorList>
    </citation>
    <scope>NUCLEOTIDE SEQUENCE</scope>
</reference>
<evidence type="ECO:0000313" key="1">
    <source>
        <dbReference type="EMBL" id="CAF1216463.1"/>
    </source>
</evidence>
<dbReference type="AlphaFoldDB" id="A0A814XDQ7"/>
<name>A0A814XDQ7_9BILA</name>
<proteinExistence type="predicted"/>
<dbReference type="Proteomes" id="UP000663882">
    <property type="component" value="Unassembled WGS sequence"/>
</dbReference>
<protein>
    <recommendedName>
        <fullName evidence="3">MULE transposase domain-containing protein</fullName>
    </recommendedName>
</protein>
<evidence type="ECO:0008006" key="3">
    <source>
        <dbReference type="Google" id="ProtNLM"/>
    </source>
</evidence>
<accession>A0A814XDQ7</accession>
<dbReference type="EMBL" id="CAJNOO010001930">
    <property type="protein sequence ID" value="CAF1216463.1"/>
    <property type="molecule type" value="Genomic_DNA"/>
</dbReference>
<comment type="caution">
    <text evidence="1">The sequence shown here is derived from an EMBL/GenBank/DDBJ whole genome shotgun (WGS) entry which is preliminary data.</text>
</comment>
<gene>
    <name evidence="1" type="ORF">RFH988_LOCUS25404</name>
</gene>
<sequence length="334" mass="37529">MTNDCRGYNLCENEDQRFQDNPKCPRLLQQRRVLLQHPLALLPPQQLRHQQLAQQRQQLAQRRQPAQPRHQQALHLEQQLLPALRQHPQRQLQLLLALQQHQLHVLQVLQQPAQLAQHLHQQQRQLQHHVIVALSSLATVGAGSFYSGAGTAAAQIAGLVDPQPSPTYYNSGGYAPQYVQLALPSTYTINIVCLQVAQSPNGVTHHQLLVGPTSNPTTLASDLNGYTYGDINQRFYPIGLCLISTDEDAETFVTLFRGIKLCAAAVNNQPYEMNTVVADSAPSVTTTVKSELPTARRLMCWTHVKRKIREHRKLTKKRQVSSGRARVHEVTISI</sequence>